<feature type="transmembrane region" description="Helical" evidence="11">
    <location>
        <begin position="113"/>
        <end position="132"/>
    </location>
</feature>
<keyword evidence="3" id="KW-0645">Protease</keyword>
<evidence type="ECO:0000256" key="8">
    <source>
        <dbReference type="ARBA" id="ARBA00022989"/>
    </source>
</evidence>
<evidence type="ECO:0000256" key="1">
    <source>
        <dbReference type="ARBA" id="ARBA00001947"/>
    </source>
</evidence>
<evidence type="ECO:0000256" key="7">
    <source>
        <dbReference type="ARBA" id="ARBA00022833"/>
    </source>
</evidence>
<evidence type="ECO:0000256" key="2">
    <source>
        <dbReference type="ARBA" id="ARBA00022475"/>
    </source>
</evidence>
<keyword evidence="2" id="KW-1003">Cell membrane</keyword>
<dbReference type="Gene3D" id="3.30.2010.10">
    <property type="entry name" value="Metalloproteases ('zincins'), catalytic domain"/>
    <property type="match status" value="1"/>
</dbReference>
<evidence type="ECO:0000256" key="5">
    <source>
        <dbReference type="ARBA" id="ARBA00022723"/>
    </source>
</evidence>
<feature type="domain" description="Peptidase M48" evidence="12">
    <location>
        <begin position="43"/>
        <end position="127"/>
    </location>
</feature>
<keyword evidence="5" id="KW-0479">Metal-binding</keyword>
<evidence type="ECO:0000256" key="10">
    <source>
        <dbReference type="ARBA" id="ARBA00023136"/>
    </source>
</evidence>
<evidence type="ECO:0000313" key="13">
    <source>
        <dbReference type="EMBL" id="GAI99056.1"/>
    </source>
</evidence>
<accession>X1U615</accession>
<evidence type="ECO:0000259" key="12">
    <source>
        <dbReference type="Pfam" id="PF01435"/>
    </source>
</evidence>
<dbReference type="InterPro" id="IPR001915">
    <property type="entry name" value="Peptidase_M48"/>
</dbReference>
<dbReference type="GO" id="GO:0004222">
    <property type="term" value="F:metalloendopeptidase activity"/>
    <property type="evidence" value="ECO:0007669"/>
    <property type="project" value="InterPro"/>
</dbReference>
<comment type="caution">
    <text evidence="13">The sequence shown here is derived from an EMBL/GenBank/DDBJ whole genome shotgun (WGS) entry which is preliminary data.</text>
</comment>
<dbReference type="GO" id="GO:0006508">
    <property type="term" value="P:proteolysis"/>
    <property type="evidence" value="ECO:0007669"/>
    <property type="project" value="UniProtKB-KW"/>
</dbReference>
<keyword evidence="9" id="KW-0482">Metalloprotease</keyword>
<name>X1U615_9ZZZZ</name>
<reference evidence="13" key="1">
    <citation type="journal article" date="2014" name="Front. Microbiol.">
        <title>High frequency of phylogenetically diverse reductive dehalogenase-homologous genes in deep subseafloor sedimentary metagenomes.</title>
        <authorList>
            <person name="Kawai M."/>
            <person name="Futagami T."/>
            <person name="Toyoda A."/>
            <person name="Takaki Y."/>
            <person name="Nishi S."/>
            <person name="Hori S."/>
            <person name="Arai W."/>
            <person name="Tsubouchi T."/>
            <person name="Morono Y."/>
            <person name="Uchiyama I."/>
            <person name="Ito T."/>
            <person name="Fujiyama A."/>
            <person name="Inagaki F."/>
            <person name="Takami H."/>
        </authorList>
    </citation>
    <scope>NUCLEOTIDE SEQUENCE</scope>
    <source>
        <strain evidence="13">Expedition CK06-06</strain>
    </source>
</reference>
<proteinExistence type="predicted"/>
<evidence type="ECO:0000256" key="6">
    <source>
        <dbReference type="ARBA" id="ARBA00022801"/>
    </source>
</evidence>
<keyword evidence="7" id="KW-0862">Zinc</keyword>
<organism evidence="13">
    <name type="scientific">marine sediment metagenome</name>
    <dbReference type="NCBI Taxonomy" id="412755"/>
    <lineage>
        <taxon>unclassified sequences</taxon>
        <taxon>metagenomes</taxon>
        <taxon>ecological metagenomes</taxon>
    </lineage>
</organism>
<protein>
    <recommendedName>
        <fullName evidence="12">Peptidase M48 domain-containing protein</fullName>
    </recommendedName>
</protein>
<evidence type="ECO:0000256" key="9">
    <source>
        <dbReference type="ARBA" id="ARBA00023049"/>
    </source>
</evidence>
<gene>
    <name evidence="13" type="ORF">S12H4_41170</name>
</gene>
<keyword evidence="10 11" id="KW-0472">Membrane</keyword>
<feature type="non-terminal residue" evidence="13">
    <location>
        <position position="142"/>
    </location>
</feature>
<dbReference type="InterPro" id="IPR050083">
    <property type="entry name" value="HtpX_protease"/>
</dbReference>
<dbReference type="EMBL" id="BARW01025061">
    <property type="protein sequence ID" value="GAI99056.1"/>
    <property type="molecule type" value="Genomic_DNA"/>
</dbReference>
<evidence type="ECO:0000256" key="3">
    <source>
        <dbReference type="ARBA" id="ARBA00022670"/>
    </source>
</evidence>
<keyword evidence="8 11" id="KW-1133">Transmembrane helix</keyword>
<sequence length="142" mass="15880">MIIAIVFSLIYLLATYYNSDKIAIASVGAKKAYRDDCKQYYDLVEGLCLASGLPMPKLYVMPSAQINAFASGRDPNHAVVCVTKGALEKLDKKELEGVLAHELGHVANYDMRYMTLIVVMVGMISIISQIFLRSLWFPFMFT</sequence>
<evidence type="ECO:0000256" key="4">
    <source>
        <dbReference type="ARBA" id="ARBA00022692"/>
    </source>
</evidence>
<dbReference type="PANTHER" id="PTHR43221:SF2">
    <property type="entry name" value="PROTEASE HTPX HOMOLOG"/>
    <property type="match status" value="1"/>
</dbReference>
<dbReference type="AlphaFoldDB" id="X1U615"/>
<comment type="cofactor">
    <cofactor evidence="1">
        <name>Zn(2+)</name>
        <dbReference type="ChEBI" id="CHEBI:29105"/>
    </cofactor>
</comment>
<keyword evidence="4 11" id="KW-0812">Transmembrane</keyword>
<evidence type="ECO:0000256" key="11">
    <source>
        <dbReference type="SAM" id="Phobius"/>
    </source>
</evidence>
<dbReference type="PANTHER" id="PTHR43221">
    <property type="entry name" value="PROTEASE HTPX"/>
    <property type="match status" value="1"/>
</dbReference>
<dbReference type="GO" id="GO:0046872">
    <property type="term" value="F:metal ion binding"/>
    <property type="evidence" value="ECO:0007669"/>
    <property type="project" value="UniProtKB-KW"/>
</dbReference>
<dbReference type="Pfam" id="PF01435">
    <property type="entry name" value="Peptidase_M48"/>
    <property type="match status" value="1"/>
</dbReference>
<keyword evidence="6" id="KW-0378">Hydrolase</keyword>